<evidence type="ECO:0000313" key="1">
    <source>
        <dbReference type="EMBL" id="ETW92343.1"/>
    </source>
</evidence>
<dbReference type="AlphaFoldDB" id="W4L2P1"/>
<proteinExistence type="predicted"/>
<name>W4L2P1_ENTF1</name>
<dbReference type="Proteomes" id="UP000019141">
    <property type="component" value="Unassembled WGS sequence"/>
</dbReference>
<evidence type="ECO:0000313" key="2">
    <source>
        <dbReference type="Proteomes" id="UP000019141"/>
    </source>
</evidence>
<comment type="caution">
    <text evidence="1">The sequence shown here is derived from an EMBL/GenBank/DDBJ whole genome shotgun (WGS) entry which is preliminary data.</text>
</comment>
<accession>W4L2P1</accession>
<protein>
    <submittedName>
        <fullName evidence="1">Uncharacterized protein</fullName>
    </submittedName>
</protein>
<organism evidence="1 2">
    <name type="scientific">Entotheonella factor</name>
    <dbReference type="NCBI Taxonomy" id="1429438"/>
    <lineage>
        <taxon>Bacteria</taxon>
        <taxon>Pseudomonadati</taxon>
        <taxon>Nitrospinota/Tectimicrobiota group</taxon>
        <taxon>Candidatus Tectimicrobiota</taxon>
        <taxon>Candidatus Entotheonellia</taxon>
        <taxon>Candidatus Entotheonellales</taxon>
        <taxon>Candidatus Entotheonellaceae</taxon>
        <taxon>Candidatus Entotheonella</taxon>
    </lineage>
</organism>
<dbReference type="HOGENOM" id="CLU_2407784_0_0_7"/>
<gene>
    <name evidence="1" type="ORF">ETSY1_44065</name>
</gene>
<sequence length="92" mass="10102">MSQPPSPLAYLSATDSHDWVRDLPDGAISLDVEASGVVLRASSTLQTRFDALLEKRKAGDLSPQETREYEALCDLDKALSWLNRLARGARTS</sequence>
<keyword evidence="2" id="KW-1185">Reference proteome</keyword>
<dbReference type="EMBL" id="AZHW01001526">
    <property type="protein sequence ID" value="ETW92343.1"/>
    <property type="molecule type" value="Genomic_DNA"/>
</dbReference>
<reference evidence="1 2" key="1">
    <citation type="journal article" date="2014" name="Nature">
        <title>An environmental bacterial taxon with a large and distinct metabolic repertoire.</title>
        <authorList>
            <person name="Wilson M.C."/>
            <person name="Mori T."/>
            <person name="Ruckert C."/>
            <person name="Uria A.R."/>
            <person name="Helf M.J."/>
            <person name="Takada K."/>
            <person name="Gernert C."/>
            <person name="Steffens U.A."/>
            <person name="Heycke N."/>
            <person name="Schmitt S."/>
            <person name="Rinke C."/>
            <person name="Helfrich E.J."/>
            <person name="Brachmann A.O."/>
            <person name="Gurgui C."/>
            <person name="Wakimoto T."/>
            <person name="Kracht M."/>
            <person name="Crusemann M."/>
            <person name="Hentschel U."/>
            <person name="Abe I."/>
            <person name="Matsunaga S."/>
            <person name="Kalinowski J."/>
            <person name="Takeyama H."/>
            <person name="Piel J."/>
        </authorList>
    </citation>
    <scope>NUCLEOTIDE SEQUENCE [LARGE SCALE GENOMIC DNA]</scope>
    <source>
        <strain evidence="2">TSY1</strain>
    </source>
</reference>